<proteinExistence type="predicted"/>
<keyword evidence="5" id="KW-1185">Reference proteome</keyword>
<gene>
    <name evidence="4" type="ORF">COLO4_24771</name>
</gene>
<name>A0A1R3I760_9ROSI</name>
<protein>
    <submittedName>
        <fullName evidence="4">Uncharacterized protein</fullName>
    </submittedName>
</protein>
<evidence type="ECO:0000256" key="3">
    <source>
        <dbReference type="SAM" id="MobiDB-lite"/>
    </source>
</evidence>
<dbReference type="PANTHER" id="PTHR33124:SF9">
    <property type="entry name" value="TRANSCRIPTION FACTOR"/>
    <property type="match status" value="1"/>
</dbReference>
<dbReference type="InterPro" id="IPR044660">
    <property type="entry name" value="IBH1-like"/>
</dbReference>
<organism evidence="4 5">
    <name type="scientific">Corchorus olitorius</name>
    <dbReference type="NCBI Taxonomy" id="93759"/>
    <lineage>
        <taxon>Eukaryota</taxon>
        <taxon>Viridiplantae</taxon>
        <taxon>Streptophyta</taxon>
        <taxon>Embryophyta</taxon>
        <taxon>Tracheophyta</taxon>
        <taxon>Spermatophyta</taxon>
        <taxon>Magnoliopsida</taxon>
        <taxon>eudicotyledons</taxon>
        <taxon>Gunneridae</taxon>
        <taxon>Pentapetalae</taxon>
        <taxon>rosids</taxon>
        <taxon>malvids</taxon>
        <taxon>Malvales</taxon>
        <taxon>Malvaceae</taxon>
        <taxon>Grewioideae</taxon>
        <taxon>Apeibeae</taxon>
        <taxon>Corchorus</taxon>
    </lineage>
</organism>
<accession>A0A1R3I760</accession>
<reference evidence="5" key="1">
    <citation type="submission" date="2013-09" db="EMBL/GenBank/DDBJ databases">
        <title>Corchorus olitorius genome sequencing.</title>
        <authorList>
            <person name="Alam M."/>
            <person name="Haque M.S."/>
            <person name="Islam M.S."/>
            <person name="Emdad E.M."/>
            <person name="Islam M.M."/>
            <person name="Ahmed B."/>
            <person name="Halim A."/>
            <person name="Hossen Q.M.M."/>
            <person name="Hossain M.Z."/>
            <person name="Ahmed R."/>
            <person name="Khan M.M."/>
            <person name="Islam R."/>
            <person name="Rashid M.M."/>
            <person name="Khan S.A."/>
            <person name="Rahman M.S."/>
            <person name="Alam M."/>
            <person name="Yahiya A.S."/>
            <person name="Khan M.S."/>
            <person name="Azam M.S."/>
            <person name="Haque T."/>
            <person name="Lashkar M.Z.H."/>
            <person name="Akhand A.I."/>
            <person name="Morshed G."/>
            <person name="Roy S."/>
            <person name="Uddin K.S."/>
            <person name="Rabeya T."/>
            <person name="Hossain A.S."/>
            <person name="Chowdhury A."/>
            <person name="Snigdha A.R."/>
            <person name="Mortoza M.S."/>
            <person name="Matin S.A."/>
            <person name="Hoque S.M.E."/>
            <person name="Islam M.K."/>
            <person name="Roy D.K."/>
            <person name="Haider R."/>
            <person name="Moosa M.M."/>
            <person name="Elias S.M."/>
            <person name="Hasan A.M."/>
            <person name="Jahan S."/>
            <person name="Shafiuddin M."/>
            <person name="Mahmood N."/>
            <person name="Shommy N.S."/>
        </authorList>
    </citation>
    <scope>NUCLEOTIDE SEQUENCE [LARGE SCALE GENOMIC DNA]</scope>
    <source>
        <strain evidence="5">cv. O-4</strain>
    </source>
</reference>
<keyword evidence="2" id="KW-0804">Transcription</keyword>
<dbReference type="Proteomes" id="UP000187203">
    <property type="component" value="Unassembled WGS sequence"/>
</dbReference>
<keyword evidence="1" id="KW-0805">Transcription regulation</keyword>
<evidence type="ECO:0000313" key="5">
    <source>
        <dbReference type="Proteomes" id="UP000187203"/>
    </source>
</evidence>
<evidence type="ECO:0000256" key="1">
    <source>
        <dbReference type="ARBA" id="ARBA00023015"/>
    </source>
</evidence>
<comment type="caution">
    <text evidence="4">The sequence shown here is derived from an EMBL/GenBank/DDBJ whole genome shotgun (WGS) entry which is preliminary data.</text>
</comment>
<dbReference type="OrthoDB" id="1901781at2759"/>
<dbReference type="AlphaFoldDB" id="A0A1R3I760"/>
<sequence length="76" mass="8984">MPSRDMRCCNGRKKMQLGKRQRRQRSVQMKAQKLQRVVPGTHGLLLDHLLLHTAHYILHLRLQLCLLEALVKFHHP</sequence>
<dbReference type="EMBL" id="AWUE01018760">
    <property type="protein sequence ID" value="OMO78413.1"/>
    <property type="molecule type" value="Genomic_DNA"/>
</dbReference>
<feature type="region of interest" description="Disordered" evidence="3">
    <location>
        <begin position="1"/>
        <end position="25"/>
    </location>
</feature>
<dbReference type="PANTHER" id="PTHR33124">
    <property type="entry name" value="TRANSCRIPTION FACTOR IBH1-LIKE 1"/>
    <property type="match status" value="1"/>
</dbReference>
<evidence type="ECO:0000313" key="4">
    <source>
        <dbReference type="EMBL" id="OMO78413.1"/>
    </source>
</evidence>
<evidence type="ECO:0000256" key="2">
    <source>
        <dbReference type="ARBA" id="ARBA00023163"/>
    </source>
</evidence>
<dbReference type="GO" id="GO:0006355">
    <property type="term" value="P:regulation of DNA-templated transcription"/>
    <property type="evidence" value="ECO:0007669"/>
    <property type="project" value="InterPro"/>
</dbReference>
<feature type="compositionally biased region" description="Basic residues" evidence="3">
    <location>
        <begin position="10"/>
        <end position="25"/>
    </location>
</feature>